<organism evidence="1 2">
    <name type="scientific">Streptomyces mauvecolor</name>
    <dbReference type="NCBI Taxonomy" id="58345"/>
    <lineage>
        <taxon>Bacteria</taxon>
        <taxon>Bacillati</taxon>
        <taxon>Actinomycetota</taxon>
        <taxon>Actinomycetes</taxon>
        <taxon>Kitasatosporales</taxon>
        <taxon>Streptomycetaceae</taxon>
        <taxon>Streptomyces</taxon>
    </lineage>
</organism>
<dbReference type="InterPro" id="IPR025591">
    <property type="entry name" value="RloB"/>
</dbReference>
<comment type="caution">
    <text evidence="1">The sequence shown here is derived from an EMBL/GenBank/DDBJ whole genome shotgun (WGS) entry which is preliminary data.</text>
</comment>
<dbReference type="Pfam" id="PF13707">
    <property type="entry name" value="RloB"/>
    <property type="match status" value="1"/>
</dbReference>
<keyword evidence="2" id="KW-1185">Reference proteome</keyword>
<name>A0ABV9UPP5_9ACTN</name>
<proteinExistence type="predicted"/>
<evidence type="ECO:0000313" key="1">
    <source>
        <dbReference type="EMBL" id="MFC4957646.1"/>
    </source>
</evidence>
<gene>
    <name evidence="1" type="ORF">ACFPFX_15270</name>
</gene>
<dbReference type="RefSeq" id="WP_344378851.1">
    <property type="nucleotide sequence ID" value="NZ_BAAASQ010000023.1"/>
</dbReference>
<accession>A0ABV9UPP5</accession>
<protein>
    <submittedName>
        <fullName evidence="1">RloB family protein</fullName>
    </submittedName>
</protein>
<sequence>MASKRGNDSLEQAAYKKLRRRVVHVFSEGKVTEPSYIEIIRAQGVPKDAATTPDVRIANDRAPGSQRKPIKLVEAAVTLMREETRKAKKAKVAAKLMPEVWCLFDRDEHESIEAALKMAKEGNVKVAFSHPCFELWRLLHHKPVASSFGGVCDEAVKLLPFATDTQNIKVVQPGEIERGSYAVAKKRALEINAAYGDHVSKIHRDPYTDVFKFVEDGLGIASY</sequence>
<dbReference type="EMBL" id="JBHSIZ010000016">
    <property type="protein sequence ID" value="MFC4957646.1"/>
    <property type="molecule type" value="Genomic_DNA"/>
</dbReference>
<evidence type="ECO:0000313" key="2">
    <source>
        <dbReference type="Proteomes" id="UP001595834"/>
    </source>
</evidence>
<reference evidence="2" key="1">
    <citation type="journal article" date="2019" name="Int. J. Syst. Evol. Microbiol.">
        <title>The Global Catalogue of Microorganisms (GCM) 10K type strain sequencing project: providing services to taxonomists for standard genome sequencing and annotation.</title>
        <authorList>
            <consortium name="The Broad Institute Genomics Platform"/>
            <consortium name="The Broad Institute Genome Sequencing Center for Infectious Disease"/>
            <person name="Wu L."/>
            <person name="Ma J."/>
        </authorList>
    </citation>
    <scope>NUCLEOTIDE SEQUENCE [LARGE SCALE GENOMIC DNA]</scope>
    <source>
        <strain evidence="2">CCM 7224</strain>
    </source>
</reference>
<dbReference type="Proteomes" id="UP001595834">
    <property type="component" value="Unassembled WGS sequence"/>
</dbReference>